<comment type="caution">
    <text evidence="2">The sequence shown here is derived from an EMBL/GenBank/DDBJ whole genome shotgun (WGS) entry which is preliminary data.</text>
</comment>
<keyword evidence="3" id="KW-1185">Reference proteome</keyword>
<proteinExistence type="predicted"/>
<protein>
    <recommendedName>
        <fullName evidence="1">HAT C-terminal dimerisation domain-containing protein</fullName>
    </recommendedName>
</protein>
<dbReference type="EMBL" id="JACGCM010001138">
    <property type="protein sequence ID" value="KAF6161215.1"/>
    <property type="molecule type" value="Genomic_DNA"/>
</dbReference>
<accession>A0A7J7N230</accession>
<dbReference type="OrthoDB" id="1936364at2759"/>
<dbReference type="SUPFAM" id="SSF53098">
    <property type="entry name" value="Ribonuclease H-like"/>
    <property type="match status" value="1"/>
</dbReference>
<name>A0A7J7N230_9MAGN</name>
<dbReference type="GO" id="GO:0046983">
    <property type="term" value="F:protein dimerization activity"/>
    <property type="evidence" value="ECO:0007669"/>
    <property type="project" value="InterPro"/>
</dbReference>
<dbReference type="Proteomes" id="UP000541444">
    <property type="component" value="Unassembled WGS sequence"/>
</dbReference>
<sequence length="106" mass="12455">MHAVAVFLNPSFMYDGKFKYEQTDVKDDVKWMVHPSEMDDFVAELLRYNGKSQRLFNTLSVLMMKKVHPRLWWEYNGGELSLLQKVVIRILSQPCSSSARRINWSA</sequence>
<organism evidence="2 3">
    <name type="scientific">Kingdonia uniflora</name>
    <dbReference type="NCBI Taxonomy" id="39325"/>
    <lineage>
        <taxon>Eukaryota</taxon>
        <taxon>Viridiplantae</taxon>
        <taxon>Streptophyta</taxon>
        <taxon>Embryophyta</taxon>
        <taxon>Tracheophyta</taxon>
        <taxon>Spermatophyta</taxon>
        <taxon>Magnoliopsida</taxon>
        <taxon>Ranunculales</taxon>
        <taxon>Circaeasteraceae</taxon>
        <taxon>Kingdonia</taxon>
    </lineage>
</organism>
<dbReference type="InterPro" id="IPR012337">
    <property type="entry name" value="RNaseH-like_sf"/>
</dbReference>
<dbReference type="InterPro" id="IPR008906">
    <property type="entry name" value="HATC_C_dom"/>
</dbReference>
<evidence type="ECO:0000259" key="1">
    <source>
        <dbReference type="Pfam" id="PF05699"/>
    </source>
</evidence>
<dbReference type="AlphaFoldDB" id="A0A7J7N230"/>
<feature type="domain" description="HAT C-terminal dimerisation" evidence="1">
    <location>
        <begin position="60"/>
        <end position="102"/>
    </location>
</feature>
<evidence type="ECO:0000313" key="3">
    <source>
        <dbReference type="Proteomes" id="UP000541444"/>
    </source>
</evidence>
<dbReference type="Pfam" id="PF05699">
    <property type="entry name" value="Dimer_Tnp_hAT"/>
    <property type="match status" value="1"/>
</dbReference>
<evidence type="ECO:0000313" key="2">
    <source>
        <dbReference type="EMBL" id="KAF6161215.1"/>
    </source>
</evidence>
<reference evidence="2 3" key="1">
    <citation type="journal article" date="2020" name="IScience">
        <title>Genome Sequencing of the Endangered Kingdonia uniflora (Circaeasteraceae, Ranunculales) Reveals Potential Mechanisms of Evolutionary Specialization.</title>
        <authorList>
            <person name="Sun Y."/>
            <person name="Deng T."/>
            <person name="Zhang A."/>
            <person name="Moore M.J."/>
            <person name="Landis J.B."/>
            <person name="Lin N."/>
            <person name="Zhang H."/>
            <person name="Zhang X."/>
            <person name="Huang J."/>
            <person name="Zhang X."/>
            <person name="Sun H."/>
            <person name="Wang H."/>
        </authorList>
    </citation>
    <scope>NUCLEOTIDE SEQUENCE [LARGE SCALE GENOMIC DNA]</scope>
    <source>
        <strain evidence="2">TB1705</strain>
        <tissue evidence="2">Leaf</tissue>
    </source>
</reference>
<gene>
    <name evidence="2" type="ORF">GIB67_042354</name>
</gene>